<sequence>MTGYVIDMQNGISKRKGRYAQPSEVIVDLSQLINLGNILSRYGDLQAEALTQLSCIKLESVALRKNQKLRSLYQERAEAFVVKKGWVSLCHSVKSRGEGICNVYMPGDIVGVRESFFENNDMTILALQDCQLDRISVNNLHDLFEKYADVKRAVVFYIMVNDNIIIERLRSCTHHKAEERVAHFLLEVYARYHFKEMIDSNVISLPIKQEIVGELLGITSVHVSRCMTALEQKKMIRKTRNSIDLLQPELLTKYTGFDEGLIYGSLIKI</sequence>
<dbReference type="Gene3D" id="1.10.10.10">
    <property type="entry name" value="Winged helix-like DNA-binding domain superfamily/Winged helix DNA-binding domain"/>
    <property type="match status" value="1"/>
</dbReference>
<dbReference type="InterPro" id="IPR018490">
    <property type="entry name" value="cNMP-bd_dom_sf"/>
</dbReference>
<evidence type="ECO:0000313" key="5">
    <source>
        <dbReference type="EMBL" id="OWV30506.1"/>
    </source>
</evidence>
<dbReference type="Pfam" id="PF13545">
    <property type="entry name" value="HTH_Crp_2"/>
    <property type="match status" value="1"/>
</dbReference>
<gene>
    <name evidence="5" type="ORF">JI62_06040</name>
</gene>
<organism evidence="5 6">
    <name type="scientific">Halomonas campaniensis</name>
    <dbReference type="NCBI Taxonomy" id="213554"/>
    <lineage>
        <taxon>Bacteria</taxon>
        <taxon>Pseudomonadati</taxon>
        <taxon>Pseudomonadota</taxon>
        <taxon>Gammaproteobacteria</taxon>
        <taxon>Oceanospirillales</taxon>
        <taxon>Halomonadaceae</taxon>
        <taxon>Halomonas</taxon>
    </lineage>
</organism>
<evidence type="ECO:0000256" key="1">
    <source>
        <dbReference type="ARBA" id="ARBA00023015"/>
    </source>
</evidence>
<dbReference type="InterPro" id="IPR014710">
    <property type="entry name" value="RmlC-like_jellyroll"/>
</dbReference>
<keyword evidence="1" id="KW-0805">Transcription regulation</keyword>
<accession>A0A246S2B5</accession>
<keyword evidence="3" id="KW-0804">Transcription</keyword>
<evidence type="ECO:0000256" key="3">
    <source>
        <dbReference type="ARBA" id="ARBA00023163"/>
    </source>
</evidence>
<reference evidence="5 6" key="1">
    <citation type="submission" date="2014-08" db="EMBL/GenBank/DDBJ databases">
        <title>Draft genome sequence of a novel L-asparaginase producing marine bacterium, Halomonas campaniensis.</title>
        <authorList>
            <person name="Sundarakrishnan B."/>
            <person name="Moushumi Priya A."/>
            <person name="Raman G."/>
            <person name="Sakthivel N."/>
            <person name="Park S."/>
            <person name="Jayachandran S."/>
        </authorList>
    </citation>
    <scope>NUCLEOTIDE SEQUENCE [LARGE SCALE GENOMIC DNA]</scope>
    <source>
        <strain evidence="5 6">SK03</strain>
    </source>
</reference>
<keyword evidence="2" id="KW-0238">DNA-binding</keyword>
<dbReference type="PROSITE" id="PS51063">
    <property type="entry name" value="HTH_CRP_2"/>
    <property type="match status" value="1"/>
</dbReference>
<dbReference type="GO" id="GO:0003677">
    <property type="term" value="F:DNA binding"/>
    <property type="evidence" value="ECO:0007669"/>
    <property type="project" value="UniProtKB-KW"/>
</dbReference>
<protein>
    <submittedName>
        <fullName evidence="5">Crp/Fnr family transcriptional regulator</fullName>
    </submittedName>
</protein>
<comment type="caution">
    <text evidence="5">The sequence shown here is derived from an EMBL/GenBank/DDBJ whole genome shotgun (WGS) entry which is preliminary data.</text>
</comment>
<dbReference type="InterPro" id="IPR000595">
    <property type="entry name" value="cNMP-bd_dom"/>
</dbReference>
<keyword evidence="6" id="KW-1185">Reference proteome</keyword>
<dbReference type="OrthoDB" id="9126850at2"/>
<name>A0A246S2B5_9GAMM</name>
<evidence type="ECO:0000256" key="2">
    <source>
        <dbReference type="ARBA" id="ARBA00023125"/>
    </source>
</evidence>
<dbReference type="Pfam" id="PF00027">
    <property type="entry name" value="cNMP_binding"/>
    <property type="match status" value="1"/>
</dbReference>
<proteinExistence type="predicted"/>
<evidence type="ECO:0000313" key="6">
    <source>
        <dbReference type="Proteomes" id="UP000197334"/>
    </source>
</evidence>
<dbReference type="InterPro" id="IPR036390">
    <property type="entry name" value="WH_DNA-bd_sf"/>
</dbReference>
<feature type="domain" description="HTH crp-type" evidence="4">
    <location>
        <begin position="175"/>
        <end position="249"/>
    </location>
</feature>
<dbReference type="Gene3D" id="2.60.120.10">
    <property type="entry name" value="Jelly Rolls"/>
    <property type="match status" value="1"/>
</dbReference>
<dbReference type="GO" id="GO:0006355">
    <property type="term" value="P:regulation of DNA-templated transcription"/>
    <property type="evidence" value="ECO:0007669"/>
    <property type="project" value="InterPro"/>
</dbReference>
<dbReference type="SUPFAM" id="SSF51206">
    <property type="entry name" value="cAMP-binding domain-like"/>
    <property type="match status" value="1"/>
</dbReference>
<dbReference type="InterPro" id="IPR012318">
    <property type="entry name" value="HTH_CRP"/>
</dbReference>
<dbReference type="SUPFAM" id="SSF46785">
    <property type="entry name" value="Winged helix' DNA-binding domain"/>
    <property type="match status" value="1"/>
</dbReference>
<dbReference type="AlphaFoldDB" id="A0A246S2B5"/>
<dbReference type="InterPro" id="IPR036388">
    <property type="entry name" value="WH-like_DNA-bd_sf"/>
</dbReference>
<dbReference type="EMBL" id="JPUA01000016">
    <property type="protein sequence ID" value="OWV30506.1"/>
    <property type="molecule type" value="Genomic_DNA"/>
</dbReference>
<dbReference type="RefSeq" id="WP_088699305.1">
    <property type="nucleotide sequence ID" value="NZ_JPUA01000016.1"/>
</dbReference>
<dbReference type="SMART" id="SM00419">
    <property type="entry name" value="HTH_CRP"/>
    <property type="match status" value="1"/>
</dbReference>
<evidence type="ECO:0000259" key="4">
    <source>
        <dbReference type="PROSITE" id="PS51063"/>
    </source>
</evidence>
<dbReference type="Proteomes" id="UP000197334">
    <property type="component" value="Unassembled WGS sequence"/>
</dbReference>
<dbReference type="CDD" id="cd00038">
    <property type="entry name" value="CAP_ED"/>
    <property type="match status" value="1"/>
</dbReference>